<gene>
    <name evidence="3" type="ORF">DJ019_01155</name>
</gene>
<name>A0A328BMS0_9CAUL</name>
<dbReference type="Pfam" id="PF12000">
    <property type="entry name" value="Glyco_trans_4_3"/>
    <property type="match status" value="1"/>
</dbReference>
<evidence type="ECO:0000313" key="3">
    <source>
        <dbReference type="EMBL" id="RAK68660.1"/>
    </source>
</evidence>
<accession>A0A328BMS0</accession>
<dbReference type="PANTHER" id="PTHR46401:SF2">
    <property type="entry name" value="GLYCOSYLTRANSFERASE WBBK-RELATED"/>
    <property type="match status" value="1"/>
</dbReference>
<keyword evidence="4" id="KW-1185">Reference proteome</keyword>
<dbReference type="RefSeq" id="WP_111274152.1">
    <property type="nucleotide sequence ID" value="NZ_QFYS01000001.1"/>
</dbReference>
<dbReference type="Pfam" id="PF13692">
    <property type="entry name" value="Glyco_trans_1_4"/>
    <property type="match status" value="1"/>
</dbReference>
<dbReference type="GO" id="GO:0009103">
    <property type="term" value="P:lipopolysaccharide biosynthetic process"/>
    <property type="evidence" value="ECO:0007669"/>
    <property type="project" value="TreeGrafter"/>
</dbReference>
<dbReference type="InterPro" id="IPR022623">
    <property type="entry name" value="Glyco_trans_4"/>
</dbReference>
<dbReference type="EMBL" id="QFYS01000001">
    <property type="protein sequence ID" value="RAK68660.1"/>
    <property type="molecule type" value="Genomic_DNA"/>
</dbReference>
<evidence type="ECO:0000256" key="1">
    <source>
        <dbReference type="ARBA" id="ARBA00022679"/>
    </source>
</evidence>
<dbReference type="Gene3D" id="3.40.50.2000">
    <property type="entry name" value="Glycogen Phosphorylase B"/>
    <property type="match status" value="2"/>
</dbReference>
<dbReference type="GO" id="GO:0016757">
    <property type="term" value="F:glycosyltransferase activity"/>
    <property type="evidence" value="ECO:0007669"/>
    <property type="project" value="TreeGrafter"/>
</dbReference>
<proteinExistence type="predicted"/>
<comment type="caution">
    <text evidence="3">The sequence shown here is derived from an EMBL/GenBank/DDBJ whole genome shotgun (WGS) entry which is preliminary data.</text>
</comment>
<dbReference type="OrthoDB" id="9793726at2"/>
<sequence>MPSGVVFVHNNFPAQFADLARTLVARGVPCAAIGQQHAAVLPGVRTARYRLTRGTTEGIYPLAVRAEADLIRARHALDAARALKDEGWDPQVIVGHPGWGEMSFLADLWPAAKRVAFAEFYYHGRGYDVGFDTEFFPFEPEAVFRAQAKNAVMALAYAEADAIVAPTAFQAGALPPAFRAIAQVIHEGVDTEAIRPGQAEPFVVDETRTILPGTPVITHVNNHMEPLRGLHILARALPRLLAEIPDAQIILIGDPRKQAYGGAPPGGGTWQDVCFEGVAIDPARVHFLGRVPHDRMLAALRLSTAHVYYTYPFVLSWSLAEAMASGCYVIGSDTPPLHDAIEDGVNGRLLPFFDVEALSDALIAACRDPASVAPMRAAARDTAIDKFDRAKGREAWISLLREMGLDIPAA</sequence>
<keyword evidence="1 3" id="KW-0808">Transferase</keyword>
<reference evidence="3 4" key="1">
    <citation type="submission" date="2018-05" db="EMBL/GenBank/DDBJ databases">
        <authorList>
            <person name="Lanie J.A."/>
            <person name="Ng W.-L."/>
            <person name="Kazmierczak K.M."/>
            <person name="Andrzejewski T.M."/>
            <person name="Davidsen T.M."/>
            <person name="Wayne K.J."/>
            <person name="Tettelin H."/>
            <person name="Glass J.I."/>
            <person name="Rusch D."/>
            <person name="Podicherti R."/>
            <person name="Tsui H.-C.T."/>
            <person name="Winkler M.E."/>
        </authorList>
    </citation>
    <scope>NUCLEOTIDE SEQUENCE [LARGE SCALE GENOMIC DNA]</scope>
    <source>
        <strain evidence="3 4">BUT-10</strain>
    </source>
</reference>
<protein>
    <submittedName>
        <fullName evidence="3">Group 1 glycosyl transferase</fullName>
    </submittedName>
</protein>
<dbReference type="AlphaFoldDB" id="A0A328BMS0"/>
<dbReference type="PANTHER" id="PTHR46401">
    <property type="entry name" value="GLYCOSYLTRANSFERASE WBBK-RELATED"/>
    <property type="match status" value="1"/>
</dbReference>
<evidence type="ECO:0000313" key="4">
    <source>
        <dbReference type="Proteomes" id="UP000249524"/>
    </source>
</evidence>
<feature type="domain" description="Glycosyl transferase family 4" evidence="2">
    <location>
        <begin position="28"/>
        <end position="193"/>
    </location>
</feature>
<organism evidence="3 4">
    <name type="scientific">Phenylobacterium kunshanense</name>
    <dbReference type="NCBI Taxonomy" id="1445034"/>
    <lineage>
        <taxon>Bacteria</taxon>
        <taxon>Pseudomonadati</taxon>
        <taxon>Pseudomonadota</taxon>
        <taxon>Alphaproteobacteria</taxon>
        <taxon>Caulobacterales</taxon>
        <taxon>Caulobacteraceae</taxon>
        <taxon>Phenylobacterium</taxon>
    </lineage>
</organism>
<dbReference type="Proteomes" id="UP000249524">
    <property type="component" value="Unassembled WGS sequence"/>
</dbReference>
<dbReference type="SUPFAM" id="SSF53756">
    <property type="entry name" value="UDP-Glycosyltransferase/glycogen phosphorylase"/>
    <property type="match status" value="1"/>
</dbReference>
<evidence type="ECO:0000259" key="2">
    <source>
        <dbReference type="Pfam" id="PF12000"/>
    </source>
</evidence>